<name>A0ACB0LUA3_TRIPR</name>
<accession>A0ACB0LUA3</accession>
<organism evidence="1 2">
    <name type="scientific">Trifolium pratense</name>
    <name type="common">Red clover</name>
    <dbReference type="NCBI Taxonomy" id="57577"/>
    <lineage>
        <taxon>Eukaryota</taxon>
        <taxon>Viridiplantae</taxon>
        <taxon>Streptophyta</taxon>
        <taxon>Embryophyta</taxon>
        <taxon>Tracheophyta</taxon>
        <taxon>Spermatophyta</taxon>
        <taxon>Magnoliopsida</taxon>
        <taxon>eudicotyledons</taxon>
        <taxon>Gunneridae</taxon>
        <taxon>Pentapetalae</taxon>
        <taxon>rosids</taxon>
        <taxon>fabids</taxon>
        <taxon>Fabales</taxon>
        <taxon>Fabaceae</taxon>
        <taxon>Papilionoideae</taxon>
        <taxon>50 kb inversion clade</taxon>
        <taxon>NPAAA clade</taxon>
        <taxon>Hologalegina</taxon>
        <taxon>IRL clade</taxon>
        <taxon>Trifolieae</taxon>
        <taxon>Trifolium</taxon>
    </lineage>
</organism>
<evidence type="ECO:0000313" key="1">
    <source>
        <dbReference type="EMBL" id="CAJ2673114.1"/>
    </source>
</evidence>
<protein>
    <submittedName>
        <fullName evidence="1">Uncharacterized protein</fullName>
    </submittedName>
</protein>
<gene>
    <name evidence="1" type="ORF">MILVUS5_LOCUS36642</name>
</gene>
<dbReference type="EMBL" id="CASHSV030000716">
    <property type="protein sequence ID" value="CAJ2673114.1"/>
    <property type="molecule type" value="Genomic_DNA"/>
</dbReference>
<dbReference type="Proteomes" id="UP001177021">
    <property type="component" value="Unassembled WGS sequence"/>
</dbReference>
<evidence type="ECO:0000313" key="2">
    <source>
        <dbReference type="Proteomes" id="UP001177021"/>
    </source>
</evidence>
<keyword evidence="2" id="KW-1185">Reference proteome</keyword>
<reference evidence="1" key="1">
    <citation type="submission" date="2023-10" db="EMBL/GenBank/DDBJ databases">
        <authorList>
            <person name="Rodriguez Cubillos JULIANA M."/>
            <person name="De Vega J."/>
        </authorList>
    </citation>
    <scope>NUCLEOTIDE SEQUENCE</scope>
</reference>
<sequence>MGLQVVVEHKLPKLLPMRRDLISLICQQGSNNHKCDLCNRVFTSGNALGGHKTAHRSHIFPTKKRYSCQLCNKVFSSIKALNGHMKWHSPKGSNGVVSSSLEQTSNCDGQETPAIDLSTYLPPILYRTKKRGRKIINDHEAVTPAPILLINDHEAVTASQILFDMSHSRVVYRGEFIDFDVDRSAEKRLKLSTNVDDTEKLDNVSEIDKPEVNDDN</sequence>
<comment type="caution">
    <text evidence="1">The sequence shown here is derived from an EMBL/GenBank/DDBJ whole genome shotgun (WGS) entry which is preliminary data.</text>
</comment>
<proteinExistence type="predicted"/>